<dbReference type="Proteomes" id="UP001341281">
    <property type="component" value="Chromosome 09"/>
</dbReference>
<feature type="compositionally biased region" description="Basic residues" evidence="1">
    <location>
        <begin position="183"/>
        <end position="194"/>
    </location>
</feature>
<evidence type="ECO:0000256" key="1">
    <source>
        <dbReference type="SAM" id="MobiDB-lite"/>
    </source>
</evidence>
<proteinExistence type="predicted"/>
<dbReference type="EMBL" id="CP144753">
    <property type="protein sequence ID" value="WVZ92723.1"/>
    <property type="molecule type" value="Genomic_DNA"/>
</dbReference>
<accession>A0AAQ3UJZ2</accession>
<dbReference type="AlphaFoldDB" id="A0AAQ3UJZ2"/>
<feature type="region of interest" description="Disordered" evidence="1">
    <location>
        <begin position="161"/>
        <end position="207"/>
    </location>
</feature>
<evidence type="ECO:0000313" key="3">
    <source>
        <dbReference type="Proteomes" id="UP001341281"/>
    </source>
</evidence>
<keyword evidence="3" id="KW-1185">Reference proteome</keyword>
<organism evidence="2 3">
    <name type="scientific">Paspalum notatum var. saurae</name>
    <dbReference type="NCBI Taxonomy" id="547442"/>
    <lineage>
        <taxon>Eukaryota</taxon>
        <taxon>Viridiplantae</taxon>
        <taxon>Streptophyta</taxon>
        <taxon>Embryophyta</taxon>
        <taxon>Tracheophyta</taxon>
        <taxon>Spermatophyta</taxon>
        <taxon>Magnoliopsida</taxon>
        <taxon>Liliopsida</taxon>
        <taxon>Poales</taxon>
        <taxon>Poaceae</taxon>
        <taxon>PACMAD clade</taxon>
        <taxon>Panicoideae</taxon>
        <taxon>Andropogonodae</taxon>
        <taxon>Paspaleae</taxon>
        <taxon>Paspalinae</taxon>
        <taxon>Paspalum</taxon>
    </lineage>
</organism>
<protein>
    <submittedName>
        <fullName evidence="2">Uncharacterized protein</fullName>
    </submittedName>
</protein>
<feature type="compositionally biased region" description="Basic and acidic residues" evidence="1">
    <location>
        <begin position="161"/>
        <end position="182"/>
    </location>
</feature>
<gene>
    <name evidence="2" type="ORF">U9M48_038767</name>
</gene>
<name>A0AAQ3UJZ2_PASNO</name>
<reference evidence="2 3" key="1">
    <citation type="submission" date="2024-02" db="EMBL/GenBank/DDBJ databases">
        <title>High-quality chromosome-scale genome assembly of Pensacola bahiagrass (Paspalum notatum Flugge var. saurae).</title>
        <authorList>
            <person name="Vega J.M."/>
            <person name="Podio M."/>
            <person name="Orjuela J."/>
            <person name="Siena L.A."/>
            <person name="Pessino S.C."/>
            <person name="Combes M.C."/>
            <person name="Mariac C."/>
            <person name="Albertini E."/>
            <person name="Pupilli F."/>
            <person name="Ortiz J.P.A."/>
            <person name="Leblanc O."/>
        </authorList>
    </citation>
    <scope>NUCLEOTIDE SEQUENCE [LARGE SCALE GENOMIC DNA]</scope>
    <source>
        <strain evidence="2">R1</strain>
        <tissue evidence="2">Leaf</tissue>
    </source>
</reference>
<feature type="compositionally biased region" description="Low complexity" evidence="1">
    <location>
        <begin position="59"/>
        <end position="76"/>
    </location>
</feature>
<evidence type="ECO:0000313" key="2">
    <source>
        <dbReference type="EMBL" id="WVZ92723.1"/>
    </source>
</evidence>
<sequence length="281" mass="31332">MPPCRKRRHTQRLRATNVVLCGRPPRAPEPRGADAVLRAADAVLRGRPLEPSAGHKPTADVAAAARHTRAASAPDASGRHARQSRPFADSAADVLRARRGRPPEPSGAHKPTLKQDPNPVLSMGQRKTNIGRTPLADIANNIGGHQDEPNVLTLIIDAKERKRQRDRERYAAMSEKKRDEKNKKRREARQRNKGRLMMPGSSTEDMGADTQQLHMNQTSKAVNIEESVDMATGSGNVQEDMDPDDNSDWLHRNETYPTKHMKTSEDLLTPDLARLWLWGEE</sequence>
<feature type="region of interest" description="Disordered" evidence="1">
    <location>
        <begin position="46"/>
        <end position="126"/>
    </location>
</feature>